<evidence type="ECO:0000256" key="1">
    <source>
        <dbReference type="ARBA" id="ARBA00010923"/>
    </source>
</evidence>
<dbReference type="GO" id="GO:0009307">
    <property type="term" value="P:DNA restriction-modification system"/>
    <property type="evidence" value="ECO:0007669"/>
    <property type="project" value="UniProtKB-KW"/>
</dbReference>
<reference evidence="6" key="1">
    <citation type="journal article" date="2022" name="Int. J. Syst. Evol. Microbiol.">
        <title>Genome-based, phenotypic and chemotaxonomic classification of Faecalibacterium strains: proposal of three novel species Faecalibacterium duncaniae sp. nov., Faecalibacterium hattorii sp. nov. and Faecalibacterium gallinarum sp. nov. .</title>
        <authorList>
            <person name="Sakamoto M."/>
            <person name="Sakurai N."/>
            <person name="Tanno H."/>
            <person name="Iino T."/>
            <person name="Ohkuma M."/>
            <person name="Endo A."/>
        </authorList>
    </citation>
    <scope>NUCLEOTIDE SEQUENCE</scope>
    <source>
        <strain evidence="6">JCM 17207</strain>
    </source>
</reference>
<comment type="caution">
    <text evidence="6">The sequence shown here is derived from an EMBL/GenBank/DDBJ whole genome shotgun (WGS) entry which is preliminary data.</text>
</comment>
<protein>
    <recommendedName>
        <fullName evidence="5">Type I restriction modification DNA specificity domain-containing protein</fullName>
    </recommendedName>
</protein>
<evidence type="ECO:0000256" key="4">
    <source>
        <dbReference type="ARBA" id="ARBA00038652"/>
    </source>
</evidence>
<dbReference type="CDD" id="cd17288">
    <property type="entry name" value="RMtype1_S_LlaAI06ORF1089P_TRD1-CR1_like"/>
    <property type="match status" value="1"/>
</dbReference>
<proteinExistence type="inferred from homology"/>
<dbReference type="InterPro" id="IPR051212">
    <property type="entry name" value="Type-I_RE_S_subunit"/>
</dbReference>
<dbReference type="InterPro" id="IPR044946">
    <property type="entry name" value="Restrct_endonuc_typeI_TRD_sf"/>
</dbReference>
<keyword evidence="7" id="KW-1185">Reference proteome</keyword>
<dbReference type="CDD" id="cd17256">
    <property type="entry name" value="RMtype1_S_EcoJA65PI-TRD1-CR1_like"/>
    <property type="match status" value="1"/>
</dbReference>
<dbReference type="Gene3D" id="3.90.220.20">
    <property type="entry name" value="DNA methylase specificity domains"/>
    <property type="match status" value="2"/>
</dbReference>
<dbReference type="RefSeq" id="WP_238316554.1">
    <property type="nucleotide sequence ID" value="NZ_BQKV01000029.1"/>
</dbReference>
<keyword evidence="2" id="KW-0680">Restriction system</keyword>
<dbReference type="SUPFAM" id="SSF116734">
    <property type="entry name" value="DNA methylase specificity domain"/>
    <property type="match status" value="2"/>
</dbReference>
<dbReference type="AlphaFoldDB" id="A0AA37IXW7"/>
<dbReference type="Pfam" id="PF01420">
    <property type="entry name" value="Methylase_S"/>
    <property type="match status" value="2"/>
</dbReference>
<evidence type="ECO:0000259" key="5">
    <source>
        <dbReference type="Pfam" id="PF01420"/>
    </source>
</evidence>
<dbReference type="PANTHER" id="PTHR43140">
    <property type="entry name" value="TYPE-1 RESTRICTION ENZYME ECOKI SPECIFICITY PROTEIN"/>
    <property type="match status" value="1"/>
</dbReference>
<accession>A0AA37IXW7</accession>
<keyword evidence="3" id="KW-0238">DNA-binding</keyword>
<evidence type="ECO:0000313" key="6">
    <source>
        <dbReference type="EMBL" id="GJN64316.1"/>
    </source>
</evidence>
<dbReference type="PANTHER" id="PTHR43140:SF1">
    <property type="entry name" value="TYPE I RESTRICTION ENZYME ECOKI SPECIFICITY SUBUNIT"/>
    <property type="match status" value="1"/>
</dbReference>
<dbReference type="Proteomes" id="UP001055185">
    <property type="component" value="Unassembled WGS sequence"/>
</dbReference>
<feature type="domain" description="Type I restriction modification DNA specificity" evidence="5">
    <location>
        <begin position="34"/>
        <end position="163"/>
    </location>
</feature>
<organism evidence="6 7">
    <name type="scientific">Faecalibacterium gallinarum</name>
    <dbReference type="NCBI Taxonomy" id="2903556"/>
    <lineage>
        <taxon>Bacteria</taxon>
        <taxon>Bacillati</taxon>
        <taxon>Bacillota</taxon>
        <taxon>Clostridia</taxon>
        <taxon>Eubacteriales</taxon>
        <taxon>Oscillospiraceae</taxon>
        <taxon>Faecalibacterium</taxon>
    </lineage>
</organism>
<dbReference type="EMBL" id="BQKV01000029">
    <property type="protein sequence ID" value="GJN64316.1"/>
    <property type="molecule type" value="Genomic_DNA"/>
</dbReference>
<comment type="subunit">
    <text evidence="4">The methyltransferase is composed of M and S polypeptides.</text>
</comment>
<feature type="domain" description="Type I restriction modification DNA specificity" evidence="5">
    <location>
        <begin position="232"/>
        <end position="381"/>
    </location>
</feature>
<sequence length="416" mass="46816">MPGLITERNFPTSWTIKRFKYCAQICNGGEYSDIEVEEGGYPVIGSGGEFARASKFSYCGKSVLLGRKGTVDKPLFVDGAFWCVDTMFYTKIKDFMYEKYLYYCALCFPFDYYVTSTALPSMTQRDLGSQEIAVPPKKDQKAIADFLDKECAQIDSIAADLEKQIALLQQYKKSLITEIVTKGLDKSVPMKDSGVEWIGEIPVGWELSRIKYLTDNHHPYPIGDGDHGMIKADDYLTEGIPYIRVLNLTWGSGLNLENLVFISKEMNSLIKNSELKPNDILIAKTGATIGKTAIVPDSLPVSNTTSHVGKITLANVHDAKYFYYVMTSSIVQKQIQDISAMQSTRPELGIEGLKNLILTVPPFDIQQHIARFLDDHCAKIDRVLHEKGKQLSVIKQHKKSLIYEYVTGKKRVKEVR</sequence>
<dbReference type="GO" id="GO:0003677">
    <property type="term" value="F:DNA binding"/>
    <property type="evidence" value="ECO:0007669"/>
    <property type="project" value="UniProtKB-KW"/>
</dbReference>
<dbReference type="Gene3D" id="1.10.287.1120">
    <property type="entry name" value="Bipartite methylase S protein"/>
    <property type="match status" value="2"/>
</dbReference>
<dbReference type="InterPro" id="IPR000055">
    <property type="entry name" value="Restrct_endonuc_typeI_TRD"/>
</dbReference>
<evidence type="ECO:0000256" key="2">
    <source>
        <dbReference type="ARBA" id="ARBA00022747"/>
    </source>
</evidence>
<evidence type="ECO:0000313" key="7">
    <source>
        <dbReference type="Proteomes" id="UP001055185"/>
    </source>
</evidence>
<evidence type="ECO:0000256" key="3">
    <source>
        <dbReference type="ARBA" id="ARBA00023125"/>
    </source>
</evidence>
<comment type="similarity">
    <text evidence="1">Belongs to the type-I restriction system S methylase family.</text>
</comment>
<name>A0AA37IXW7_9FIRM</name>
<gene>
    <name evidence="6" type="ORF">JCM17207_09410</name>
</gene>